<reference evidence="7 8" key="1">
    <citation type="submission" date="2023-12" db="EMBL/GenBank/DDBJ databases">
        <title>A high-quality genome assembly for Dillenia turbinata (Dilleniales).</title>
        <authorList>
            <person name="Chanderbali A."/>
        </authorList>
    </citation>
    <scope>NUCLEOTIDE SEQUENCE [LARGE SCALE GENOMIC DNA]</scope>
    <source>
        <strain evidence="7">LSX21</strain>
        <tissue evidence="7">Leaf</tissue>
    </source>
</reference>
<dbReference type="EMBL" id="JBAMMX010000016">
    <property type="protein sequence ID" value="KAK6924835.1"/>
    <property type="molecule type" value="Genomic_DNA"/>
</dbReference>
<evidence type="ECO:0000256" key="4">
    <source>
        <dbReference type="ARBA" id="ARBA00022833"/>
    </source>
</evidence>
<sequence>NRKQSPSLSFRFKIANKCSGFLGFQLNNGEKTNEKPPEVASPYQFGQFVPCQRQELDGGDSSLVLSHYSSCGESGFDRYCSANSALGTPRLCSSVGTIFRDSLDSELGHQKSDGGLFGLEGAGDGRNGGKSEVDRTSNVGLGGALVCLKKGLKLYNSEEISSLGQGMSLFGFEGSNDDGCLIGLEGSNEHNSGGKGKVHRTNNLDVKGGLVRIKQGMMLYDYEESSLSQEDDLGLTSCVVESNTGSELASFTDLNEDAFARQREERERSVLGHAESVLGQTSNDTENNRVNLLVSWDKRESITHVVEGFEDREHERVLEEVETLSKNKYSEDEGSMFVCGTDDECERGSYFTKSVHSLQEDRPNNGLPLLMGSSVAFGTDDWDDFERERGESTLASEMFKKCEKHEEENLEGMTEFQSFDDAAPIDSKELGSIEGEDVRDAPPESSQVQQTDISAIHSQSHCVKNMRQVEDDQFTKENLLKKVSEFTDIFKNRIHNHTISEEIIGPDNNSVLETEDLGKSEVEPSRTNANFIYNCIEQDPRFISNKEVNEFDGGQTLEGGKLGKTGLDPPEIVSSINDVCDAPESQFVSADGIMRSTADQVLENQYSEIPELQFDPLSDSNNGQLGCPSTDAFENKRRDILDRQQVTSVLLMDKHENGAASENIHAVGDLYEDCPAPTKMKNLEANEAYDEVVLDMEEILLDSGESPRMFSHSKELGQSQLPSPLRDGGSTASTSGPDFTYPLTQSSLRIDGVEVVGAKQKKGNISLSERLVGVKEYTVYRIRVWSGQQQWEIERRYRDFFTLYRRLKRLYTDQGWILPPPWSLVERESRKIFGNASPDVVAERSVLIQDCLQSIIRSRFSSSIPKTLVWFLFPQNAVRSSPVPSAQMHNSSYLTSEGDCENVSTLGVTISLMVEIRPHKSMKQMLEVQNYTCAGCHRHFDKGRTLMHDFVQTFGWGKPRLCEYTGQLFCSSCHKNDTAVLPARVLHHWDFMRYPVSQLAKSYLDSIHDQPMLCVSAVYPLQFSKVPSLLHVMGLRKKIGAVLPYVRCPFRRVIFRALRSRRYLLEANDFFALRDLIDLSKGAFAALPVLVETVLRKIIEHVTEQCLVCCDVGVPCGARQACDDPSSLIFPFQESEVERCKSCESVFHKHCFNKLTCCSCGVDLNVGNVTGPLKRLSSGIRVEAHGSVDLLGRKEESHGGLLSGLFSKTRKENVWEVKAMTMSS</sequence>
<proteinExistence type="predicted"/>
<dbReference type="AlphaFoldDB" id="A0AAN8UZI1"/>
<evidence type="ECO:0000256" key="3">
    <source>
        <dbReference type="ARBA" id="ARBA00022771"/>
    </source>
</evidence>
<keyword evidence="2" id="KW-0677">Repeat</keyword>
<dbReference type="GO" id="GO:0016020">
    <property type="term" value="C:membrane"/>
    <property type="evidence" value="ECO:0007669"/>
    <property type="project" value="UniProtKB-ARBA"/>
</dbReference>
<dbReference type="InterPro" id="IPR025258">
    <property type="entry name" value="RH_dom"/>
</dbReference>
<feature type="non-terminal residue" evidence="7">
    <location>
        <position position="1"/>
    </location>
</feature>
<dbReference type="GO" id="GO:0035091">
    <property type="term" value="F:phosphatidylinositol binding"/>
    <property type="evidence" value="ECO:0007669"/>
    <property type="project" value="InterPro"/>
</dbReference>
<keyword evidence="4" id="KW-0862">Zinc</keyword>
<dbReference type="GO" id="GO:0008270">
    <property type="term" value="F:zinc ion binding"/>
    <property type="evidence" value="ECO:0007669"/>
    <property type="project" value="UniProtKB-KW"/>
</dbReference>
<evidence type="ECO:0000256" key="5">
    <source>
        <dbReference type="SAM" id="MobiDB-lite"/>
    </source>
</evidence>
<dbReference type="InterPro" id="IPR051366">
    <property type="entry name" value="DEF8"/>
</dbReference>
<name>A0AAN8UZI1_9MAGN</name>
<gene>
    <name evidence="7" type="ORF">RJ641_009161</name>
</gene>
<dbReference type="PANTHER" id="PTHR12326">
    <property type="entry name" value="PLECKSTRIN HOMOLOGY DOMAIN CONTAINING PROTEIN"/>
    <property type="match status" value="1"/>
</dbReference>
<dbReference type="Pfam" id="PF00787">
    <property type="entry name" value="PX"/>
    <property type="match status" value="1"/>
</dbReference>
<accession>A0AAN8UZI1</accession>
<feature type="region of interest" description="Disordered" evidence="5">
    <location>
        <begin position="707"/>
        <end position="740"/>
    </location>
</feature>
<feature type="domain" description="PX" evidence="6">
    <location>
        <begin position="758"/>
        <end position="878"/>
    </location>
</feature>
<keyword evidence="3" id="KW-0863">Zinc-finger</keyword>
<feature type="region of interest" description="Disordered" evidence="5">
    <location>
        <begin position="114"/>
        <end position="134"/>
    </location>
</feature>
<evidence type="ECO:0000256" key="2">
    <source>
        <dbReference type="ARBA" id="ARBA00022737"/>
    </source>
</evidence>
<dbReference type="PANTHER" id="PTHR12326:SF3">
    <property type="entry name" value="DIFFERENTIALLY EXPRESSED IN FDCP 8 HOMOLOG"/>
    <property type="match status" value="1"/>
</dbReference>
<dbReference type="CDD" id="cd06093">
    <property type="entry name" value="PX_domain"/>
    <property type="match status" value="1"/>
</dbReference>
<dbReference type="SUPFAM" id="SSF64268">
    <property type="entry name" value="PX domain"/>
    <property type="match status" value="1"/>
</dbReference>
<dbReference type="InterPro" id="IPR001683">
    <property type="entry name" value="PX_dom"/>
</dbReference>
<feature type="compositionally biased region" description="Polar residues" evidence="5">
    <location>
        <begin position="730"/>
        <end position="740"/>
    </location>
</feature>
<evidence type="ECO:0000313" key="8">
    <source>
        <dbReference type="Proteomes" id="UP001370490"/>
    </source>
</evidence>
<dbReference type="SMART" id="SM01175">
    <property type="entry name" value="DUF4206"/>
    <property type="match status" value="1"/>
</dbReference>
<protein>
    <submittedName>
        <fullName evidence="7">Rubicon Homology Domain</fullName>
    </submittedName>
</protein>
<dbReference type="Pfam" id="PF13901">
    <property type="entry name" value="RH_dom"/>
    <property type="match status" value="1"/>
</dbReference>
<evidence type="ECO:0000259" key="6">
    <source>
        <dbReference type="PROSITE" id="PS50195"/>
    </source>
</evidence>
<dbReference type="InterPro" id="IPR036871">
    <property type="entry name" value="PX_dom_sf"/>
</dbReference>
<dbReference type="Gene3D" id="3.30.1520.10">
    <property type="entry name" value="Phox-like domain"/>
    <property type="match status" value="1"/>
</dbReference>
<organism evidence="7 8">
    <name type="scientific">Dillenia turbinata</name>
    <dbReference type="NCBI Taxonomy" id="194707"/>
    <lineage>
        <taxon>Eukaryota</taxon>
        <taxon>Viridiplantae</taxon>
        <taxon>Streptophyta</taxon>
        <taxon>Embryophyta</taxon>
        <taxon>Tracheophyta</taxon>
        <taxon>Spermatophyta</taxon>
        <taxon>Magnoliopsida</taxon>
        <taxon>eudicotyledons</taxon>
        <taxon>Gunneridae</taxon>
        <taxon>Pentapetalae</taxon>
        <taxon>Dilleniales</taxon>
        <taxon>Dilleniaceae</taxon>
        <taxon>Dillenia</taxon>
    </lineage>
</organism>
<dbReference type="PROSITE" id="PS50195">
    <property type="entry name" value="PX"/>
    <property type="match status" value="1"/>
</dbReference>
<evidence type="ECO:0000256" key="1">
    <source>
        <dbReference type="ARBA" id="ARBA00022723"/>
    </source>
</evidence>
<keyword evidence="1" id="KW-0479">Metal-binding</keyword>
<dbReference type="Proteomes" id="UP001370490">
    <property type="component" value="Unassembled WGS sequence"/>
</dbReference>
<evidence type="ECO:0000313" key="7">
    <source>
        <dbReference type="EMBL" id="KAK6924835.1"/>
    </source>
</evidence>
<keyword evidence="8" id="KW-1185">Reference proteome</keyword>
<feature type="compositionally biased region" description="Gly residues" evidence="5">
    <location>
        <begin position="115"/>
        <end position="126"/>
    </location>
</feature>
<dbReference type="GO" id="GO:0005768">
    <property type="term" value="C:endosome"/>
    <property type="evidence" value="ECO:0007669"/>
    <property type="project" value="UniProtKB-ARBA"/>
</dbReference>
<comment type="caution">
    <text evidence="7">The sequence shown here is derived from an EMBL/GenBank/DDBJ whole genome shotgun (WGS) entry which is preliminary data.</text>
</comment>